<dbReference type="InterPro" id="IPR003660">
    <property type="entry name" value="HAMP_dom"/>
</dbReference>
<keyword evidence="1" id="KW-0145">Chemotaxis</keyword>
<evidence type="ECO:0000259" key="5">
    <source>
        <dbReference type="PROSITE" id="PS50111"/>
    </source>
</evidence>
<keyword evidence="4" id="KW-0472">Membrane</keyword>
<feature type="transmembrane region" description="Helical" evidence="4">
    <location>
        <begin position="7"/>
        <end position="28"/>
    </location>
</feature>
<dbReference type="PANTHER" id="PTHR43531:SF11">
    <property type="entry name" value="METHYL-ACCEPTING CHEMOTAXIS PROTEIN 3"/>
    <property type="match status" value="1"/>
</dbReference>
<feature type="domain" description="HAMP" evidence="6">
    <location>
        <begin position="306"/>
        <end position="358"/>
    </location>
</feature>
<evidence type="ECO:0000256" key="3">
    <source>
        <dbReference type="PROSITE-ProRule" id="PRU00284"/>
    </source>
</evidence>
<evidence type="ECO:0000256" key="4">
    <source>
        <dbReference type="SAM" id="Phobius"/>
    </source>
</evidence>
<dbReference type="GO" id="GO:0016020">
    <property type="term" value="C:membrane"/>
    <property type="evidence" value="ECO:0007669"/>
    <property type="project" value="InterPro"/>
</dbReference>
<evidence type="ECO:0000259" key="6">
    <source>
        <dbReference type="PROSITE" id="PS50885"/>
    </source>
</evidence>
<dbReference type="Gene3D" id="1.10.287.950">
    <property type="entry name" value="Methyl-accepting chemotaxis protein"/>
    <property type="match status" value="1"/>
</dbReference>
<comment type="similarity">
    <text evidence="2">Belongs to the methyl-accepting chemotaxis (MCP) protein family.</text>
</comment>
<organism evidence="7 8">
    <name type="scientific">Parasedimentitalea maritima</name>
    <dbReference type="NCBI Taxonomy" id="2578117"/>
    <lineage>
        <taxon>Bacteria</taxon>
        <taxon>Pseudomonadati</taxon>
        <taxon>Pseudomonadota</taxon>
        <taxon>Alphaproteobacteria</taxon>
        <taxon>Rhodobacterales</taxon>
        <taxon>Paracoccaceae</taxon>
        <taxon>Parasedimentitalea</taxon>
    </lineage>
</organism>
<dbReference type="SMART" id="SM00283">
    <property type="entry name" value="MA"/>
    <property type="match status" value="1"/>
</dbReference>
<dbReference type="CDD" id="cd11386">
    <property type="entry name" value="MCP_signal"/>
    <property type="match status" value="1"/>
</dbReference>
<keyword evidence="3" id="KW-0807">Transducer</keyword>
<sequence>MKLKTTINTAVLSIVVLAGLVMITLIGISRYTHNVSADVQSDLLRVNALGSTLEGLEIEFLLARRAEKDFLLRLDEKYVQRHADTMTRLYAALNESESQLMQIEGLQEAANEIADLSVAITAYRDEFSALVAVNQDLGLDETSGLQGQLRNAVRSVEASLTEINQPELQVKMLMMRRHEKDFIMRHDTKYLDRLNARIEEFHAFPSEMFGGESQHNEIDGLLDTYQTSFARFVTKTMLEQEHRKALSQRFSEAAPILKKIHTHANERLDEILANAEAQSTQAQKNSLIAGLGGLLVFVTIAIVVALSISRPLRRVNKVLTQMMSGDYSLTLSQTRITEISAITNAVEDFRRDQEQKERLTAEISDVISACAAGDFSKRIQVDGETGSFTELGHGVNQIGEVAEKGLGDVLTILNALSSNDLTRRMPSGHQGVFAQISTATEGLTNNLNNMIRQLSSSAEILNNTAGEISSAVDDASRRGENSAASLEETAGAVQTLNDTVRGTAESAQQAEENVGEAHQLAKSTGTVADKTVAAIKRIQTSSGAIAKITGLIEDIALQTNLLALNAGVEAARAGEAGRGFAVVASEVGALANRSTEAVKEIKSLIQASVVDVADGVKLVAETGEALERIQDAVELAVEKVNEIAATTVEQSTGLSEVNTAITNLDQDSQKSAAMLEQTAASGQMLRNEAKNLVRVVSVFELSKDQTGTPGFQKEQNNVEDSLWDEIEEQQFNLARTA</sequence>
<comment type="caution">
    <text evidence="7">The sequence shown here is derived from an EMBL/GenBank/DDBJ whole genome shotgun (WGS) entry which is preliminary data.</text>
</comment>
<dbReference type="PROSITE" id="PS50111">
    <property type="entry name" value="CHEMOTAXIS_TRANSDUC_2"/>
    <property type="match status" value="1"/>
</dbReference>
<dbReference type="EMBL" id="WSFO01000009">
    <property type="protein sequence ID" value="KAE9628658.1"/>
    <property type="molecule type" value="Genomic_DNA"/>
</dbReference>
<evidence type="ECO:0000313" key="8">
    <source>
        <dbReference type="Proteomes" id="UP000441586"/>
    </source>
</evidence>
<evidence type="ECO:0000313" key="7">
    <source>
        <dbReference type="EMBL" id="KAE9628658.1"/>
    </source>
</evidence>
<dbReference type="Gene3D" id="6.10.340.10">
    <property type="match status" value="1"/>
</dbReference>
<dbReference type="PROSITE" id="PS50885">
    <property type="entry name" value="HAMP"/>
    <property type="match status" value="1"/>
</dbReference>
<name>A0A6A4R8Z4_9RHOB</name>
<protein>
    <submittedName>
        <fullName evidence="7">HAMP domain-containing protein</fullName>
    </submittedName>
</protein>
<dbReference type="GO" id="GO:0007165">
    <property type="term" value="P:signal transduction"/>
    <property type="evidence" value="ECO:0007669"/>
    <property type="project" value="UniProtKB-KW"/>
</dbReference>
<dbReference type="PANTHER" id="PTHR43531">
    <property type="entry name" value="PROTEIN ICFG"/>
    <property type="match status" value="1"/>
</dbReference>
<dbReference type="InterPro" id="IPR051310">
    <property type="entry name" value="MCP_chemotaxis"/>
</dbReference>
<feature type="transmembrane region" description="Helical" evidence="4">
    <location>
        <begin position="287"/>
        <end position="308"/>
    </location>
</feature>
<dbReference type="InterPro" id="IPR004089">
    <property type="entry name" value="MCPsignal_dom"/>
</dbReference>
<dbReference type="SMART" id="SM00304">
    <property type="entry name" value="HAMP"/>
    <property type="match status" value="3"/>
</dbReference>
<evidence type="ECO:0000256" key="1">
    <source>
        <dbReference type="ARBA" id="ARBA00022500"/>
    </source>
</evidence>
<dbReference type="InterPro" id="IPR032255">
    <property type="entry name" value="HBM"/>
</dbReference>
<dbReference type="Pfam" id="PF00672">
    <property type="entry name" value="HAMP"/>
    <property type="match status" value="1"/>
</dbReference>
<accession>A0A6A4R8Z4</accession>
<dbReference type="AlphaFoldDB" id="A0A6A4R8Z4"/>
<dbReference type="Proteomes" id="UP000441586">
    <property type="component" value="Unassembled WGS sequence"/>
</dbReference>
<dbReference type="SMART" id="SM01358">
    <property type="entry name" value="HBM"/>
    <property type="match status" value="1"/>
</dbReference>
<gene>
    <name evidence="7" type="ORF">GP644_15935</name>
</gene>
<evidence type="ECO:0000256" key="2">
    <source>
        <dbReference type="ARBA" id="ARBA00029447"/>
    </source>
</evidence>
<dbReference type="GO" id="GO:0006935">
    <property type="term" value="P:chemotaxis"/>
    <property type="evidence" value="ECO:0007669"/>
    <property type="project" value="UniProtKB-KW"/>
</dbReference>
<reference evidence="7 8" key="1">
    <citation type="submission" date="2019-12" db="EMBL/GenBank/DDBJ databases">
        <authorList>
            <person name="Zhang Y.-J."/>
        </authorList>
    </citation>
    <scope>NUCLEOTIDE SEQUENCE [LARGE SCALE GENOMIC DNA]</scope>
    <source>
        <strain evidence="7 8">H18S-6</strain>
    </source>
</reference>
<dbReference type="SUPFAM" id="SSF58104">
    <property type="entry name" value="Methyl-accepting chemotaxis protein (MCP) signaling domain"/>
    <property type="match status" value="1"/>
</dbReference>
<feature type="domain" description="Methyl-accepting transducer" evidence="5">
    <location>
        <begin position="457"/>
        <end position="686"/>
    </location>
</feature>
<dbReference type="RefSeq" id="WP_158980368.1">
    <property type="nucleotide sequence ID" value="NZ_WSFO01000009.1"/>
</dbReference>
<proteinExistence type="inferred from homology"/>
<keyword evidence="4" id="KW-1133">Transmembrane helix</keyword>
<keyword evidence="4" id="KW-0812">Transmembrane</keyword>
<dbReference type="Pfam" id="PF00015">
    <property type="entry name" value="MCPsignal"/>
    <property type="match status" value="1"/>
</dbReference>